<sequence>MVTCLRGTVVETLPYYRYLYVAHRAVAVLCTHNTDQGRSAAGVTGGNNDSALDDKVTATMHAMGARGCRRILMRVQPSGFRGDPARNQRSVWWPAASPYRAALRSWTYLDFGLFIKVARHKASRFPSGRKRHGSRVPFHRQFMFMQS</sequence>
<organism evidence="1 2">
    <name type="scientific">Trichophyton equinum (strain ATCC MYA-4606 / CBS 127.97)</name>
    <name type="common">Horse ringworm fungus</name>
    <dbReference type="NCBI Taxonomy" id="559882"/>
    <lineage>
        <taxon>Eukaryota</taxon>
        <taxon>Fungi</taxon>
        <taxon>Dikarya</taxon>
        <taxon>Ascomycota</taxon>
        <taxon>Pezizomycotina</taxon>
        <taxon>Eurotiomycetes</taxon>
        <taxon>Eurotiomycetidae</taxon>
        <taxon>Onygenales</taxon>
        <taxon>Arthrodermataceae</taxon>
        <taxon>Trichophyton</taxon>
    </lineage>
</organism>
<accession>F2PR03</accession>
<gene>
    <name evidence="1" type="ORF">TEQG_03349</name>
</gene>
<dbReference type="VEuPathDB" id="FungiDB:TEQG_03349"/>
<dbReference type="Proteomes" id="UP000009169">
    <property type="component" value="Unassembled WGS sequence"/>
</dbReference>
<proteinExistence type="predicted"/>
<evidence type="ECO:0000313" key="2">
    <source>
        <dbReference type="Proteomes" id="UP000009169"/>
    </source>
</evidence>
<evidence type="ECO:0000313" key="1">
    <source>
        <dbReference type="EMBL" id="EGE04321.1"/>
    </source>
</evidence>
<dbReference type="EMBL" id="DS995732">
    <property type="protein sequence ID" value="EGE04321.1"/>
    <property type="molecule type" value="Genomic_DNA"/>
</dbReference>
<name>F2PR03_TRIEC</name>
<dbReference type="HOGENOM" id="CLU_1769407_0_0_1"/>
<keyword evidence="2" id="KW-1185">Reference proteome</keyword>
<dbReference type="AlphaFoldDB" id="F2PR03"/>
<protein>
    <submittedName>
        <fullName evidence="1">Uncharacterized protein</fullName>
    </submittedName>
</protein>
<reference evidence="2" key="1">
    <citation type="journal article" date="2012" name="MBio">
        <title>Comparative genome analysis of Trichophyton rubrum and related dermatophytes reveals candidate genes involved in infection.</title>
        <authorList>
            <person name="Martinez D.A."/>
            <person name="Oliver B.G."/>
            <person name="Graeser Y."/>
            <person name="Goldberg J.M."/>
            <person name="Li W."/>
            <person name="Martinez-Rossi N.M."/>
            <person name="Monod M."/>
            <person name="Shelest E."/>
            <person name="Barton R.C."/>
            <person name="Birch E."/>
            <person name="Brakhage A.A."/>
            <person name="Chen Z."/>
            <person name="Gurr S.J."/>
            <person name="Heiman D."/>
            <person name="Heitman J."/>
            <person name="Kosti I."/>
            <person name="Rossi A."/>
            <person name="Saif S."/>
            <person name="Samalova M."/>
            <person name="Saunders C.W."/>
            <person name="Shea T."/>
            <person name="Summerbell R.C."/>
            <person name="Xu J."/>
            <person name="Young S."/>
            <person name="Zeng Q."/>
            <person name="Birren B.W."/>
            <person name="Cuomo C.A."/>
            <person name="White T.C."/>
        </authorList>
    </citation>
    <scope>NUCLEOTIDE SEQUENCE [LARGE SCALE GENOMIC DNA]</scope>
    <source>
        <strain evidence="2">ATCC MYA-4606 / CBS 127.97</strain>
    </source>
</reference>